<reference evidence="2" key="1">
    <citation type="submission" date="2012-11" db="EMBL/GenBank/DDBJ databases">
        <authorList>
            <person name="Lucero-Rivera Y.E."/>
            <person name="Tovar-Ramirez D."/>
        </authorList>
    </citation>
    <scope>NUCLEOTIDE SEQUENCE [LARGE SCALE GENOMIC DNA]</scope>
    <source>
        <strain evidence="2">Araruama</strain>
    </source>
</reference>
<evidence type="ECO:0000313" key="1">
    <source>
        <dbReference type="EMBL" id="ETR65187.1"/>
    </source>
</evidence>
<gene>
    <name evidence="1" type="ORF">OMM_14667</name>
</gene>
<evidence type="ECO:0000313" key="2">
    <source>
        <dbReference type="Proteomes" id="UP000189670"/>
    </source>
</evidence>
<accession>A0A1V1NRI5</accession>
<organism evidence="1 2">
    <name type="scientific">Candidatus Magnetoglobus multicellularis str. Araruama</name>
    <dbReference type="NCBI Taxonomy" id="890399"/>
    <lineage>
        <taxon>Bacteria</taxon>
        <taxon>Pseudomonadati</taxon>
        <taxon>Thermodesulfobacteriota</taxon>
        <taxon>Desulfobacteria</taxon>
        <taxon>Desulfobacterales</taxon>
        <taxon>Desulfobacteraceae</taxon>
        <taxon>Candidatus Magnetoglobus</taxon>
    </lineage>
</organism>
<dbReference type="Proteomes" id="UP000189670">
    <property type="component" value="Unassembled WGS sequence"/>
</dbReference>
<feature type="non-terminal residue" evidence="1">
    <location>
        <position position="186"/>
    </location>
</feature>
<dbReference type="AlphaFoldDB" id="A0A1V1NRI5"/>
<name>A0A1V1NRI5_9BACT</name>
<proteinExistence type="predicted"/>
<sequence>MAKDMGDIRVDIEDINGTTAILNGYNPWDEQKGPGWYKWTSGVCRGMDINRDNVDPRPIRERIWWKGWDSEKQENLEVTKKLDLANIKNIQFCLGPGTEHEGTVYLDQLNVESTNYKKGKFLPKEVEKIKLYKSADYQQAYQEGEKINQDLVFVELAGKDGNPYTADDIWVSVDTTDKHPNCHKIK</sequence>
<comment type="caution">
    <text evidence="1">The sequence shown here is derived from an EMBL/GenBank/DDBJ whole genome shotgun (WGS) entry which is preliminary data.</text>
</comment>
<dbReference type="EMBL" id="ATBP01003110">
    <property type="protein sequence ID" value="ETR65187.1"/>
    <property type="molecule type" value="Genomic_DNA"/>
</dbReference>
<protein>
    <submittedName>
        <fullName evidence="1">Uncharacterized protein</fullName>
    </submittedName>
</protein>